<keyword evidence="2" id="KW-0813">Transport</keyword>
<evidence type="ECO:0000256" key="10">
    <source>
        <dbReference type="ARBA" id="ARBA00022842"/>
    </source>
</evidence>
<evidence type="ECO:0000256" key="2">
    <source>
        <dbReference type="ARBA" id="ARBA00022448"/>
    </source>
</evidence>
<dbReference type="InterPro" id="IPR004014">
    <property type="entry name" value="ATPase_P-typ_cation-transptr_N"/>
</dbReference>
<dbReference type="SFLD" id="SFLDG00002">
    <property type="entry name" value="C1.7:_P-type_atpase_like"/>
    <property type="match status" value="1"/>
</dbReference>
<dbReference type="FunFam" id="3.40.50.1000:FF:000144">
    <property type="entry name" value="copper-transporting ATPase 1 isoform X2"/>
    <property type="match status" value="1"/>
</dbReference>
<keyword evidence="12" id="KW-1133">Transmembrane helix</keyword>
<keyword evidence="7" id="KW-0187">Copper transport</keyword>
<dbReference type="GO" id="GO:0005524">
    <property type="term" value="F:ATP binding"/>
    <property type="evidence" value="ECO:0007669"/>
    <property type="project" value="UniProtKB-KW"/>
</dbReference>
<dbReference type="Gene3D" id="3.40.1110.10">
    <property type="entry name" value="Calcium-transporting ATPase, cytoplasmic domain N"/>
    <property type="match status" value="1"/>
</dbReference>
<dbReference type="Pfam" id="PF13246">
    <property type="entry name" value="Cation_ATPase"/>
    <property type="match status" value="1"/>
</dbReference>
<reference evidence="20" key="1">
    <citation type="submission" date="2020-12" db="EMBL/GenBank/DDBJ databases">
        <authorList>
            <person name="Iha C."/>
        </authorList>
    </citation>
    <scope>NUCLEOTIDE SEQUENCE</scope>
</reference>
<keyword evidence="11" id="KW-1278">Translocase</keyword>
<evidence type="ECO:0000259" key="18">
    <source>
        <dbReference type="Pfam" id="PF00689"/>
    </source>
</evidence>
<keyword evidence="6" id="KW-0547">Nucleotide-binding</keyword>
<dbReference type="InterPro" id="IPR008250">
    <property type="entry name" value="ATPase_P-typ_transduc_dom_A_sf"/>
</dbReference>
<dbReference type="Gene3D" id="3.40.50.1000">
    <property type="entry name" value="HAD superfamily/HAD-like"/>
    <property type="match status" value="1"/>
</dbReference>
<dbReference type="FunFam" id="2.70.150.10:FF:000029">
    <property type="entry name" value="Calcium-transporting ATPase"/>
    <property type="match status" value="1"/>
</dbReference>
<dbReference type="PANTHER" id="PTHR24093:SF369">
    <property type="entry name" value="CALCIUM-TRANSPORTING ATPASE"/>
    <property type="match status" value="1"/>
</dbReference>
<dbReference type="InterPro" id="IPR036412">
    <property type="entry name" value="HAD-like_sf"/>
</dbReference>
<evidence type="ECO:0000256" key="5">
    <source>
        <dbReference type="ARBA" id="ARBA00022723"/>
    </source>
</evidence>
<dbReference type="GO" id="GO:0012505">
    <property type="term" value="C:endomembrane system"/>
    <property type="evidence" value="ECO:0007669"/>
    <property type="project" value="UniProtKB-SubCell"/>
</dbReference>
<organism evidence="20 21">
    <name type="scientific">Ostreobium quekettii</name>
    <dbReference type="NCBI Taxonomy" id="121088"/>
    <lineage>
        <taxon>Eukaryota</taxon>
        <taxon>Viridiplantae</taxon>
        <taxon>Chlorophyta</taxon>
        <taxon>core chlorophytes</taxon>
        <taxon>Ulvophyceae</taxon>
        <taxon>TCBD clade</taxon>
        <taxon>Bryopsidales</taxon>
        <taxon>Ostreobineae</taxon>
        <taxon>Ostreobiaceae</taxon>
        <taxon>Ostreobium</taxon>
    </lineage>
</organism>
<dbReference type="InterPro" id="IPR018303">
    <property type="entry name" value="ATPase_P-typ_P_site"/>
</dbReference>
<dbReference type="SUPFAM" id="SSF81653">
    <property type="entry name" value="Calcium ATPase, transduction domain A"/>
    <property type="match status" value="1"/>
</dbReference>
<keyword evidence="10" id="KW-0460">Magnesium</keyword>
<dbReference type="InterPro" id="IPR006068">
    <property type="entry name" value="ATPase_P-typ_cation-transptr_C"/>
</dbReference>
<evidence type="ECO:0000313" key="21">
    <source>
        <dbReference type="Proteomes" id="UP000708148"/>
    </source>
</evidence>
<evidence type="ECO:0000256" key="13">
    <source>
        <dbReference type="ARBA" id="ARBA00023008"/>
    </source>
</evidence>
<evidence type="ECO:0000256" key="16">
    <source>
        <dbReference type="ARBA" id="ARBA00048694"/>
    </source>
</evidence>
<name>A0A8S1IYZ5_9CHLO</name>
<evidence type="ECO:0000256" key="4">
    <source>
        <dbReference type="ARBA" id="ARBA00022692"/>
    </source>
</evidence>
<keyword evidence="14" id="KW-0406">Ion transport</keyword>
<evidence type="ECO:0000259" key="17">
    <source>
        <dbReference type="Pfam" id="PF00122"/>
    </source>
</evidence>
<dbReference type="PRINTS" id="PR00119">
    <property type="entry name" value="CATATPASE"/>
</dbReference>
<evidence type="ECO:0000256" key="11">
    <source>
        <dbReference type="ARBA" id="ARBA00022967"/>
    </source>
</evidence>
<evidence type="ECO:0000256" key="8">
    <source>
        <dbReference type="ARBA" id="ARBA00022837"/>
    </source>
</evidence>
<dbReference type="Pfam" id="PF00690">
    <property type="entry name" value="Cation_ATPase_N"/>
    <property type="match status" value="1"/>
</dbReference>
<keyword evidence="3" id="KW-0109">Calcium transport</keyword>
<dbReference type="GO" id="GO:0006825">
    <property type="term" value="P:copper ion transport"/>
    <property type="evidence" value="ECO:0007669"/>
    <property type="project" value="UniProtKB-KW"/>
</dbReference>
<comment type="caution">
    <text evidence="20">The sequence shown here is derived from an EMBL/GenBank/DDBJ whole genome shotgun (WGS) entry which is preliminary data.</text>
</comment>
<dbReference type="Gene3D" id="2.70.150.10">
    <property type="entry name" value="Calcium-transporting ATPase, cytoplasmic transduction domain A"/>
    <property type="match status" value="1"/>
</dbReference>
<dbReference type="GO" id="GO:0005886">
    <property type="term" value="C:plasma membrane"/>
    <property type="evidence" value="ECO:0007669"/>
    <property type="project" value="TreeGrafter"/>
</dbReference>
<dbReference type="InterPro" id="IPR023298">
    <property type="entry name" value="ATPase_P-typ_TM_dom_sf"/>
</dbReference>
<evidence type="ECO:0000259" key="19">
    <source>
        <dbReference type="Pfam" id="PF00690"/>
    </source>
</evidence>
<dbReference type="SFLD" id="SFLDF00027">
    <property type="entry name" value="p-type_atpase"/>
    <property type="match status" value="1"/>
</dbReference>
<keyword evidence="9" id="KW-0067">ATP-binding</keyword>
<dbReference type="PROSITE" id="PS00154">
    <property type="entry name" value="ATPASE_E1_E2"/>
    <property type="match status" value="1"/>
</dbReference>
<evidence type="ECO:0008006" key="22">
    <source>
        <dbReference type="Google" id="ProtNLM"/>
    </source>
</evidence>
<dbReference type="SUPFAM" id="SSF81665">
    <property type="entry name" value="Calcium ATPase, transmembrane domain M"/>
    <property type="match status" value="1"/>
</dbReference>
<proteinExistence type="predicted"/>
<dbReference type="Pfam" id="PF00122">
    <property type="entry name" value="E1-E2_ATPase"/>
    <property type="match status" value="1"/>
</dbReference>
<dbReference type="InterPro" id="IPR023299">
    <property type="entry name" value="ATPase_P-typ_cyto_dom_N"/>
</dbReference>
<gene>
    <name evidence="20" type="ORF">OSTQU699_LOCUS4570</name>
</gene>
<keyword evidence="4" id="KW-0812">Transmembrane</keyword>
<dbReference type="EMBL" id="CAJHUC010000972">
    <property type="protein sequence ID" value="CAD7699211.1"/>
    <property type="molecule type" value="Genomic_DNA"/>
</dbReference>
<dbReference type="Proteomes" id="UP000708148">
    <property type="component" value="Unassembled WGS sequence"/>
</dbReference>
<feature type="domain" description="Cation-transporting P-type ATPase C-terminal" evidence="18">
    <location>
        <begin position="876"/>
        <end position="1047"/>
    </location>
</feature>
<evidence type="ECO:0000256" key="15">
    <source>
        <dbReference type="ARBA" id="ARBA00023136"/>
    </source>
</evidence>
<keyword evidence="5" id="KW-0479">Metal-binding</keyword>
<dbReference type="Pfam" id="PF00689">
    <property type="entry name" value="Cation_ATPase_C"/>
    <property type="match status" value="1"/>
</dbReference>
<dbReference type="InterPro" id="IPR059000">
    <property type="entry name" value="ATPase_P-type_domA"/>
</dbReference>
<dbReference type="Gene3D" id="1.20.1110.10">
    <property type="entry name" value="Calcium-transporting ATPase, transmembrane domain"/>
    <property type="match status" value="1"/>
</dbReference>
<dbReference type="InterPro" id="IPR001757">
    <property type="entry name" value="P_typ_ATPase"/>
</dbReference>
<accession>A0A8S1IYZ5</accession>
<protein>
    <recommendedName>
        <fullName evidence="22">P-type Ca(2+) transporter</fullName>
    </recommendedName>
</protein>
<keyword evidence="21" id="KW-1185">Reference proteome</keyword>
<evidence type="ECO:0000256" key="1">
    <source>
        <dbReference type="ARBA" id="ARBA00004127"/>
    </source>
</evidence>
<evidence type="ECO:0000256" key="12">
    <source>
        <dbReference type="ARBA" id="ARBA00022989"/>
    </source>
</evidence>
<dbReference type="FunFam" id="1.20.1110.10:FF:000039">
    <property type="entry name" value="Calcium-transporting ATPase"/>
    <property type="match status" value="1"/>
</dbReference>
<dbReference type="GO" id="GO:0016887">
    <property type="term" value="F:ATP hydrolysis activity"/>
    <property type="evidence" value="ECO:0007669"/>
    <property type="project" value="InterPro"/>
</dbReference>
<evidence type="ECO:0000256" key="7">
    <source>
        <dbReference type="ARBA" id="ARBA00022796"/>
    </source>
</evidence>
<dbReference type="InterPro" id="IPR023214">
    <property type="entry name" value="HAD_sf"/>
</dbReference>
<dbReference type="OrthoDB" id="3352408at2759"/>
<dbReference type="SFLD" id="SFLDS00003">
    <property type="entry name" value="Haloacid_Dehalogenase"/>
    <property type="match status" value="1"/>
</dbReference>
<feature type="domain" description="Cation-transporting P-type ATPase N-terminal" evidence="19">
    <location>
        <begin position="67"/>
        <end position="128"/>
    </location>
</feature>
<comment type="catalytic activity">
    <reaction evidence="16">
        <text>Ca(2+)(in) + ATP + H2O = Ca(2+)(out) + ADP + phosphate + H(+)</text>
        <dbReference type="Rhea" id="RHEA:18105"/>
        <dbReference type="ChEBI" id="CHEBI:15377"/>
        <dbReference type="ChEBI" id="CHEBI:15378"/>
        <dbReference type="ChEBI" id="CHEBI:29108"/>
        <dbReference type="ChEBI" id="CHEBI:30616"/>
        <dbReference type="ChEBI" id="CHEBI:43474"/>
        <dbReference type="ChEBI" id="CHEBI:456216"/>
        <dbReference type="EC" id="7.2.2.10"/>
    </reaction>
</comment>
<keyword evidence="8" id="KW-0106">Calcium</keyword>
<dbReference type="SUPFAM" id="SSF81660">
    <property type="entry name" value="Metal cation-transporting ATPase, ATP-binding domain N"/>
    <property type="match status" value="1"/>
</dbReference>
<evidence type="ECO:0000256" key="9">
    <source>
        <dbReference type="ARBA" id="ARBA00022840"/>
    </source>
</evidence>
<dbReference type="NCBIfam" id="TIGR01494">
    <property type="entry name" value="ATPase_P-type"/>
    <property type="match status" value="2"/>
</dbReference>
<dbReference type="InterPro" id="IPR044492">
    <property type="entry name" value="P_typ_ATPase_HD_dom"/>
</dbReference>
<evidence type="ECO:0000256" key="14">
    <source>
        <dbReference type="ARBA" id="ARBA00023065"/>
    </source>
</evidence>
<dbReference type="PANTHER" id="PTHR24093">
    <property type="entry name" value="CATION TRANSPORTING ATPASE"/>
    <property type="match status" value="1"/>
</dbReference>
<dbReference type="GO" id="GO:0046872">
    <property type="term" value="F:metal ion binding"/>
    <property type="evidence" value="ECO:0007669"/>
    <property type="project" value="UniProtKB-KW"/>
</dbReference>
<evidence type="ECO:0000256" key="6">
    <source>
        <dbReference type="ARBA" id="ARBA00022741"/>
    </source>
</evidence>
<dbReference type="GO" id="GO:0005388">
    <property type="term" value="F:P-type calcium transporter activity"/>
    <property type="evidence" value="ECO:0007669"/>
    <property type="project" value="UniProtKB-EC"/>
</dbReference>
<dbReference type="AlphaFoldDB" id="A0A8S1IYZ5"/>
<keyword evidence="15" id="KW-0472">Membrane</keyword>
<sequence>MIPPQGIPSIAAGRGRCRPALARATTTTVAKIDIASRAFGVDADDLKRMMESPDGGAISREVPDARALATALRTDLVDGIAGGDLEERRKVFGSNRVAPRAPVAFLDLVWEALQDFTLLVLIASGLLSLSLEAGLAGGGGGGNWIEGAAILASVCVVVAVTAVTNYQKESKFRELNALKDDVKVRTIREGVEQEVSSFDLVVGDLVIVEAGDILEADGVLFQGDEIKVDESHLTGESDDVVKTPEELCLMYSGSKVMQGYGQMLVVAVGPNSQQGLISTLVSGTGVQERSPEDSLRDTTVLTQKLERLAKQIGNFGVLAAGVTLIALVSHFSWDTFVVNAEPWDWEFLETYLHYLTTSITILVVAVPEGLPLAVTLALAFSVQRMMADNNLVRHLDACETMACATTVCSDKTGTLTLNDMRVVRLWAGGRLYRVSASQHGSDLASSSGHGAMDIDHVGGHVSGLLPPLSTMLTESIAINSTACMEVDGETGEVELLGNRTECGLLKFLGEDLRADYKGVRESKRVLRTWPFSSDRKRMATLVADDNGTGVGIYHVKGAAEIVLELCTRQICEDGSRTELTEESKLSMLPAFGNSGLRLLCLAFKEVPLESEGATAGGSLPGDCQASDQLDRDLVLLGIVGLQDPVRPEVPRAIEQCQRAGVAVKMLTGDNAATASAIAQECGILPQLEPTASSSGDFRVASDGTEEASSRAAGALEGWMPSWNGSKGPLVLEGPQFRTQVLREDGTLNQEAFDELWPKFRVMARCSPLDKYTIIQGVHASRLKKGREIVAMTGDGTNDAPALRIADVGFAMASGTPIAREASDILLLDDSFTSIVSALKWGRNVYASVSKFLQFQLTVNVVAVLTACAGALWLKESPLSAVQMLWVNLIMDSLASLSLATEAPKDDVLDSVPYDPLASLVTPTVLRNIVGQSAYQLLVMYILVFHGSAIFQVDQAHEFTIVFNAFVFMQLFNQVNSRKIHDEGNVLEGLLGNKLFCGILGLEAAAQVLIVQLGGAAFQTTPLTLTEWEVCVGLGALSLPVREVLRRIRPFEKLKEVVD</sequence>
<dbReference type="SUPFAM" id="SSF56784">
    <property type="entry name" value="HAD-like"/>
    <property type="match status" value="1"/>
</dbReference>
<evidence type="ECO:0000313" key="20">
    <source>
        <dbReference type="EMBL" id="CAD7699211.1"/>
    </source>
</evidence>
<keyword evidence="13" id="KW-0186">Copper</keyword>
<feature type="domain" description="P-type ATPase A" evidence="17">
    <location>
        <begin position="182"/>
        <end position="281"/>
    </location>
</feature>
<comment type="subcellular location">
    <subcellularLocation>
        <location evidence="1">Endomembrane system</location>
        <topology evidence="1">Multi-pass membrane protein</topology>
    </subcellularLocation>
</comment>
<evidence type="ECO:0000256" key="3">
    <source>
        <dbReference type="ARBA" id="ARBA00022568"/>
    </source>
</evidence>